<evidence type="ECO:0000259" key="4">
    <source>
        <dbReference type="PROSITE" id="PS50042"/>
    </source>
</evidence>
<dbReference type="Pfam" id="PF13545">
    <property type="entry name" value="HTH_Crp_2"/>
    <property type="match status" value="1"/>
</dbReference>
<dbReference type="GO" id="GO:0005829">
    <property type="term" value="C:cytosol"/>
    <property type="evidence" value="ECO:0007669"/>
    <property type="project" value="TreeGrafter"/>
</dbReference>
<dbReference type="PROSITE" id="PS50042">
    <property type="entry name" value="CNMP_BINDING_3"/>
    <property type="match status" value="1"/>
</dbReference>
<dbReference type="InterPro" id="IPR050397">
    <property type="entry name" value="Env_Response_Regulators"/>
</dbReference>
<dbReference type="Gene3D" id="1.10.10.10">
    <property type="entry name" value="Winged helix-like DNA-binding domain superfamily/Winged helix DNA-binding domain"/>
    <property type="match status" value="1"/>
</dbReference>
<dbReference type="SMART" id="SM00100">
    <property type="entry name" value="cNMP"/>
    <property type="match status" value="1"/>
</dbReference>
<keyword evidence="1" id="KW-0805">Transcription regulation</keyword>
<keyword evidence="7" id="KW-1185">Reference proteome</keyword>
<accession>A0A3P3WD99</accession>
<dbReference type="CDD" id="cd00038">
    <property type="entry name" value="CAP_ED"/>
    <property type="match status" value="1"/>
</dbReference>
<reference evidence="6 7" key="1">
    <citation type="submission" date="2018-11" db="EMBL/GenBank/DDBJ databases">
        <title>Flavobacterium sp. nov., YIM 102701-2 draft genome.</title>
        <authorList>
            <person name="Li G."/>
            <person name="Jiang Y."/>
        </authorList>
    </citation>
    <scope>NUCLEOTIDE SEQUENCE [LARGE SCALE GENOMIC DNA]</scope>
    <source>
        <strain evidence="6 7">YIM 102701-2</strain>
    </source>
</reference>
<dbReference type="InterPro" id="IPR018490">
    <property type="entry name" value="cNMP-bd_dom_sf"/>
</dbReference>
<evidence type="ECO:0000313" key="6">
    <source>
        <dbReference type="EMBL" id="RRJ92624.1"/>
    </source>
</evidence>
<evidence type="ECO:0000256" key="1">
    <source>
        <dbReference type="ARBA" id="ARBA00023015"/>
    </source>
</evidence>
<dbReference type="AlphaFoldDB" id="A0A3P3WD99"/>
<keyword evidence="3" id="KW-0804">Transcription</keyword>
<feature type="domain" description="HTH crp-type" evidence="5">
    <location>
        <begin position="148"/>
        <end position="219"/>
    </location>
</feature>
<keyword evidence="2" id="KW-0238">DNA-binding</keyword>
<evidence type="ECO:0000256" key="3">
    <source>
        <dbReference type="ARBA" id="ARBA00023163"/>
    </source>
</evidence>
<evidence type="ECO:0000259" key="5">
    <source>
        <dbReference type="PROSITE" id="PS51063"/>
    </source>
</evidence>
<dbReference type="PROSITE" id="PS51063">
    <property type="entry name" value="HTH_CRP_2"/>
    <property type="match status" value="1"/>
</dbReference>
<dbReference type="InterPro" id="IPR000595">
    <property type="entry name" value="cNMP-bd_dom"/>
</dbReference>
<organism evidence="6 7">
    <name type="scientific">Paenimyroides tangerinum</name>
    <dbReference type="NCBI Taxonomy" id="2488728"/>
    <lineage>
        <taxon>Bacteria</taxon>
        <taxon>Pseudomonadati</taxon>
        <taxon>Bacteroidota</taxon>
        <taxon>Flavobacteriia</taxon>
        <taxon>Flavobacteriales</taxon>
        <taxon>Flavobacteriaceae</taxon>
        <taxon>Paenimyroides</taxon>
    </lineage>
</organism>
<protein>
    <submittedName>
        <fullName evidence="6">Crp/Fnr family transcriptional regulator</fullName>
    </submittedName>
</protein>
<evidence type="ECO:0000313" key="7">
    <source>
        <dbReference type="Proteomes" id="UP000275719"/>
    </source>
</evidence>
<dbReference type="PANTHER" id="PTHR24567">
    <property type="entry name" value="CRP FAMILY TRANSCRIPTIONAL REGULATORY PROTEIN"/>
    <property type="match status" value="1"/>
</dbReference>
<evidence type="ECO:0000256" key="2">
    <source>
        <dbReference type="ARBA" id="ARBA00023125"/>
    </source>
</evidence>
<dbReference type="Proteomes" id="UP000275719">
    <property type="component" value="Unassembled WGS sequence"/>
</dbReference>
<dbReference type="PRINTS" id="PR00034">
    <property type="entry name" value="HTHCRP"/>
</dbReference>
<name>A0A3P3WD99_9FLAO</name>
<gene>
    <name evidence="6" type="ORF">EG240_02215</name>
</gene>
<dbReference type="InterPro" id="IPR012318">
    <property type="entry name" value="HTH_CRP"/>
</dbReference>
<sequence>MGKCEQCIVRELSSVKALNKEELIKMSETKTAFTIKKGQAIFNEGDVVNGVFCVKQGTCKIVKLGSNGKDSVLKLVNKGKILGQHAVISEEKSSLSAIAVEDMEVCFIPKTEIMGFFNHNNKFSLEITKEICHELKEANEATSNHSNKNVKERLASALLHLNDIAGTTNNGELCIQLSREEIAGMVGTATESCIRLLADLKKSNLIDLVGKKIVLKDIKGLQRLSNSEN</sequence>
<proteinExistence type="predicted"/>
<dbReference type="GO" id="GO:0003677">
    <property type="term" value="F:DNA binding"/>
    <property type="evidence" value="ECO:0007669"/>
    <property type="project" value="UniProtKB-KW"/>
</dbReference>
<dbReference type="InterPro" id="IPR036390">
    <property type="entry name" value="WH_DNA-bd_sf"/>
</dbReference>
<dbReference type="PANTHER" id="PTHR24567:SF28">
    <property type="entry name" value="LISTERIOLYSIN REGULATORY PROTEIN"/>
    <property type="match status" value="1"/>
</dbReference>
<dbReference type="RefSeq" id="WP_125016973.1">
    <property type="nucleotide sequence ID" value="NZ_RQVQ01000004.1"/>
</dbReference>
<dbReference type="Gene3D" id="2.60.120.10">
    <property type="entry name" value="Jelly Rolls"/>
    <property type="match status" value="1"/>
</dbReference>
<feature type="domain" description="Cyclic nucleotide-binding" evidence="4">
    <location>
        <begin position="14"/>
        <end position="110"/>
    </location>
</feature>
<dbReference type="Pfam" id="PF00027">
    <property type="entry name" value="cNMP_binding"/>
    <property type="match status" value="1"/>
</dbReference>
<dbReference type="OrthoDB" id="9127033at2"/>
<dbReference type="InterPro" id="IPR036388">
    <property type="entry name" value="WH-like_DNA-bd_sf"/>
</dbReference>
<dbReference type="EMBL" id="RQVQ01000004">
    <property type="protein sequence ID" value="RRJ92624.1"/>
    <property type="molecule type" value="Genomic_DNA"/>
</dbReference>
<dbReference type="SUPFAM" id="SSF51206">
    <property type="entry name" value="cAMP-binding domain-like"/>
    <property type="match status" value="1"/>
</dbReference>
<comment type="caution">
    <text evidence="6">The sequence shown here is derived from an EMBL/GenBank/DDBJ whole genome shotgun (WGS) entry which is preliminary data.</text>
</comment>
<dbReference type="SMART" id="SM00419">
    <property type="entry name" value="HTH_CRP"/>
    <property type="match status" value="1"/>
</dbReference>
<dbReference type="GO" id="GO:0003700">
    <property type="term" value="F:DNA-binding transcription factor activity"/>
    <property type="evidence" value="ECO:0007669"/>
    <property type="project" value="TreeGrafter"/>
</dbReference>
<dbReference type="SUPFAM" id="SSF46785">
    <property type="entry name" value="Winged helix' DNA-binding domain"/>
    <property type="match status" value="1"/>
</dbReference>
<dbReference type="InterPro" id="IPR014710">
    <property type="entry name" value="RmlC-like_jellyroll"/>
</dbReference>